<name>A0A420VEU0_9BACI</name>
<proteinExistence type="predicted"/>
<sequence>MVIITLLPLGSNDLISSAKLFSKSAGFPGRTEGDGGRLFSFACGKGFGKNLPASRGNVRHVQRLGHHFHIFVQHGKKFVRHGKKEPSFGKKRPSSREKCPSFLPLSNIRLRFVQNQGTDGKRWFAGGGGRSDTGNSPFACPPMSMGCQKIFEKHLPDAPCMNGKGKRLQWRMAGRGCRRSPSANGPGAGAESGNFRYLFFYDKVII</sequence>
<evidence type="ECO:0000313" key="1">
    <source>
        <dbReference type="EMBL" id="RKO62066.1"/>
    </source>
</evidence>
<dbReference type="AlphaFoldDB" id="A0A420VEU0"/>
<comment type="caution">
    <text evidence="1">The sequence shown here is derived from an EMBL/GenBank/DDBJ whole genome shotgun (WGS) entry which is preliminary data.</text>
</comment>
<protein>
    <submittedName>
        <fullName evidence="1">Uncharacterized protein</fullName>
    </submittedName>
</protein>
<reference evidence="1 2" key="1">
    <citation type="submission" date="2013-12" db="EMBL/GenBank/DDBJ databases">
        <title>Genome and proteome characterization of Caldibacillus debilis GB1 derived from a cellulolytic aero-tolerant co-culture.</title>
        <authorList>
            <person name="Wushke S.T."/>
            <person name="Zhang X."/>
            <person name="Fristensky B."/>
            <person name="Wilkins J.A."/>
            <person name="Levin D.B."/>
            <person name="Sparling R."/>
        </authorList>
    </citation>
    <scope>NUCLEOTIDE SEQUENCE [LARGE SCALE GENOMIC DNA]</scope>
    <source>
        <strain evidence="1 2">GB1</strain>
    </source>
</reference>
<gene>
    <name evidence="1" type="ORF">Cdeb_00798</name>
</gene>
<keyword evidence="2" id="KW-1185">Reference proteome</keyword>
<evidence type="ECO:0000313" key="2">
    <source>
        <dbReference type="Proteomes" id="UP000286235"/>
    </source>
</evidence>
<organism evidence="1 2">
    <name type="scientific">Caldibacillus debilis GB1</name>
    <dbReference type="NCBI Taxonomy" id="1339248"/>
    <lineage>
        <taxon>Bacteria</taxon>
        <taxon>Bacillati</taxon>
        <taxon>Bacillota</taxon>
        <taxon>Bacilli</taxon>
        <taxon>Bacillales</taxon>
        <taxon>Bacillaceae</taxon>
        <taxon>Caldibacillus</taxon>
    </lineage>
</organism>
<accession>A0A420VEU0</accession>
<dbReference type="Proteomes" id="UP000286235">
    <property type="component" value="Unassembled WGS sequence"/>
</dbReference>
<dbReference type="EMBL" id="AZRV01000023">
    <property type="protein sequence ID" value="RKO62066.1"/>
    <property type="molecule type" value="Genomic_DNA"/>
</dbReference>